<evidence type="ECO:0000313" key="1">
    <source>
        <dbReference type="EMBL" id="KAK3788025.1"/>
    </source>
</evidence>
<reference evidence="1" key="1">
    <citation type="journal article" date="2023" name="G3 (Bethesda)">
        <title>A reference genome for the long-term kleptoplast-retaining sea slug Elysia crispata morphotype clarki.</title>
        <authorList>
            <person name="Eastman K.E."/>
            <person name="Pendleton A.L."/>
            <person name="Shaikh M.A."/>
            <person name="Suttiyut T."/>
            <person name="Ogas R."/>
            <person name="Tomko P."/>
            <person name="Gavelis G."/>
            <person name="Widhalm J.R."/>
            <person name="Wisecaver J.H."/>
        </authorList>
    </citation>
    <scope>NUCLEOTIDE SEQUENCE</scope>
    <source>
        <strain evidence="1">ECLA1</strain>
    </source>
</reference>
<protein>
    <submittedName>
        <fullName evidence="1">Uncharacterized protein</fullName>
    </submittedName>
</protein>
<accession>A0AAE1DZH4</accession>
<keyword evidence="2" id="KW-1185">Reference proteome</keyword>
<proteinExistence type="predicted"/>
<dbReference type="Proteomes" id="UP001283361">
    <property type="component" value="Unassembled WGS sequence"/>
</dbReference>
<gene>
    <name evidence="1" type="ORF">RRG08_051100</name>
</gene>
<name>A0AAE1DZH4_9GAST</name>
<organism evidence="1 2">
    <name type="scientific">Elysia crispata</name>
    <name type="common">lettuce slug</name>
    <dbReference type="NCBI Taxonomy" id="231223"/>
    <lineage>
        <taxon>Eukaryota</taxon>
        <taxon>Metazoa</taxon>
        <taxon>Spiralia</taxon>
        <taxon>Lophotrochozoa</taxon>
        <taxon>Mollusca</taxon>
        <taxon>Gastropoda</taxon>
        <taxon>Heterobranchia</taxon>
        <taxon>Euthyneura</taxon>
        <taxon>Panpulmonata</taxon>
        <taxon>Sacoglossa</taxon>
        <taxon>Placobranchoidea</taxon>
        <taxon>Plakobranchidae</taxon>
        <taxon>Elysia</taxon>
    </lineage>
</organism>
<dbReference type="AlphaFoldDB" id="A0AAE1DZH4"/>
<sequence length="234" mass="26138">MEVPVQDYLGCEKTTFGSPDECNCKANVTELTFTAKAAVDINKSTTLHKRQLKEHYIFGKDLPRYRNISTRANSSDTMSPFLLMLVVAPVLIKNIHCQVPVPQVYDCLVGSTNCQTAGSVVYSGNTVICCKSGDSMSSMSFSNWGTQAHYTCKCSPGGLAMINGRPMTPAEKKKFVQDMNKWSTDFQRNMNSWSSNLQASLSNMFNGWHSVEDEYPLVSRVQQVFTRTHLPHIN</sequence>
<comment type="caution">
    <text evidence="1">The sequence shown here is derived from an EMBL/GenBank/DDBJ whole genome shotgun (WGS) entry which is preliminary data.</text>
</comment>
<dbReference type="EMBL" id="JAWDGP010001802">
    <property type="protein sequence ID" value="KAK3788025.1"/>
    <property type="molecule type" value="Genomic_DNA"/>
</dbReference>
<evidence type="ECO:0000313" key="2">
    <source>
        <dbReference type="Proteomes" id="UP001283361"/>
    </source>
</evidence>